<dbReference type="InterPro" id="IPR014729">
    <property type="entry name" value="Rossmann-like_a/b/a_fold"/>
</dbReference>
<protein>
    <submittedName>
        <fullName evidence="4">Universal stress protein</fullName>
    </submittedName>
</protein>
<reference evidence="3" key="3">
    <citation type="submission" date="2021-09" db="EMBL/GenBank/DDBJ databases">
        <authorList>
            <person name="Gilroy R."/>
        </authorList>
    </citation>
    <scope>NUCLEOTIDE SEQUENCE</scope>
    <source>
        <strain evidence="3">CHK149-3286</strain>
    </source>
</reference>
<organism evidence="4 5">
    <name type="scientific">Staphylococcus kloosii</name>
    <dbReference type="NCBI Taxonomy" id="29384"/>
    <lineage>
        <taxon>Bacteria</taxon>
        <taxon>Bacillati</taxon>
        <taxon>Bacillota</taxon>
        <taxon>Bacilli</taxon>
        <taxon>Bacillales</taxon>
        <taxon>Staphylococcaceae</taxon>
        <taxon>Staphylococcus</taxon>
    </lineage>
</organism>
<dbReference type="SUPFAM" id="SSF52402">
    <property type="entry name" value="Adenine nucleotide alpha hydrolases-like"/>
    <property type="match status" value="1"/>
</dbReference>
<evidence type="ECO:0000313" key="5">
    <source>
        <dbReference type="Proteomes" id="UP000075418"/>
    </source>
</evidence>
<evidence type="ECO:0000259" key="2">
    <source>
        <dbReference type="Pfam" id="PF00582"/>
    </source>
</evidence>
<dbReference type="PANTHER" id="PTHR46268:SF6">
    <property type="entry name" value="UNIVERSAL STRESS PROTEIN UP12"/>
    <property type="match status" value="1"/>
</dbReference>
<dbReference type="PANTHER" id="PTHR46268">
    <property type="entry name" value="STRESS RESPONSE PROTEIN NHAX"/>
    <property type="match status" value="1"/>
</dbReference>
<evidence type="ECO:0000313" key="4">
    <source>
        <dbReference type="EMBL" id="KYH13533.1"/>
    </source>
</evidence>
<sequence>MYKNILLAYDFENSFTNVPKAIENLSGGQNDVTVTIYNVISDAELQSSVRYDNEHIEDLTAKKEERLQPFVEKLQATGVQVNIKFSSGPIRSKILGELENNNYDVVVMSNKRDKANIGNVLGNVTHKVANNSPVPVHIVN</sequence>
<dbReference type="AlphaFoldDB" id="A0A151A2I8"/>
<dbReference type="Gene3D" id="3.40.50.620">
    <property type="entry name" value="HUPs"/>
    <property type="match status" value="1"/>
</dbReference>
<accession>A0A151A2I8</accession>
<comment type="caution">
    <text evidence="4">The sequence shown here is derived from an EMBL/GenBank/DDBJ whole genome shotgun (WGS) entry which is preliminary data.</text>
</comment>
<evidence type="ECO:0000313" key="3">
    <source>
        <dbReference type="EMBL" id="HJF67710.1"/>
    </source>
</evidence>
<reference evidence="3" key="2">
    <citation type="journal article" date="2021" name="PeerJ">
        <title>Extensive microbial diversity within the chicken gut microbiome revealed by metagenomics and culture.</title>
        <authorList>
            <person name="Gilroy R."/>
            <person name="Ravi A."/>
            <person name="Getino M."/>
            <person name="Pursley I."/>
            <person name="Horton D.L."/>
            <person name="Alikhan N.F."/>
            <person name="Baker D."/>
            <person name="Gharbi K."/>
            <person name="Hall N."/>
            <person name="Watson M."/>
            <person name="Adriaenssens E.M."/>
            <person name="Foster-Nyarko E."/>
            <person name="Jarju S."/>
            <person name="Secka A."/>
            <person name="Antonio M."/>
            <person name="Oren A."/>
            <person name="Chaudhuri R.R."/>
            <person name="La Ragione R."/>
            <person name="Hildebrand F."/>
            <person name="Pallen M.J."/>
        </authorList>
    </citation>
    <scope>NUCLEOTIDE SEQUENCE</scope>
    <source>
        <strain evidence="3">CHK149-3286</strain>
    </source>
</reference>
<dbReference type="RefSeq" id="WP_061853764.1">
    <property type="nucleotide sequence ID" value="NZ_DYVT01000055.1"/>
</dbReference>
<name>A0A151A2I8_9STAP</name>
<dbReference type="EMBL" id="DYVT01000055">
    <property type="protein sequence ID" value="HJF67710.1"/>
    <property type="molecule type" value="Genomic_DNA"/>
</dbReference>
<feature type="domain" description="UspA" evidence="2">
    <location>
        <begin position="1"/>
        <end position="139"/>
    </location>
</feature>
<evidence type="ECO:0000256" key="1">
    <source>
        <dbReference type="ARBA" id="ARBA00008791"/>
    </source>
</evidence>
<dbReference type="CDD" id="cd00293">
    <property type="entry name" value="USP-like"/>
    <property type="match status" value="1"/>
</dbReference>
<dbReference type="Proteomes" id="UP000706163">
    <property type="component" value="Unassembled WGS sequence"/>
</dbReference>
<proteinExistence type="inferred from homology"/>
<reference evidence="4 5" key="1">
    <citation type="submission" date="2016-02" db="EMBL/GenBank/DDBJ databases">
        <title>Draft genome sequence of hydrocarbon degrading Staphylococcus saprophyticus Strain CNV2, isolated from crude-oil contaminated soil from Noonmati Oil Refinery, Guwahati, Assam, India.</title>
        <authorList>
            <person name="Mukherjee A."/>
            <person name="Chettri B."/>
            <person name="Langpoklakpam J."/>
            <person name="Singh A.K."/>
            <person name="Chattopadhyay D.J."/>
        </authorList>
    </citation>
    <scope>NUCLEOTIDE SEQUENCE [LARGE SCALE GENOMIC DNA]</scope>
    <source>
        <strain evidence="4 5">CNV2</strain>
    </source>
</reference>
<dbReference type="InterPro" id="IPR006016">
    <property type="entry name" value="UspA"/>
</dbReference>
<dbReference type="InterPro" id="IPR006015">
    <property type="entry name" value="Universal_stress_UspA"/>
</dbReference>
<dbReference type="PRINTS" id="PR01438">
    <property type="entry name" value="UNVRSLSTRESS"/>
</dbReference>
<gene>
    <name evidence="4" type="ORF">A0131_01740</name>
    <name evidence="3" type="ORF">K8V85_05295</name>
</gene>
<dbReference type="Proteomes" id="UP000075418">
    <property type="component" value="Unassembled WGS sequence"/>
</dbReference>
<comment type="similarity">
    <text evidence="1">Belongs to the universal stress protein A family.</text>
</comment>
<dbReference type="EMBL" id="LUGM01000002">
    <property type="protein sequence ID" value="KYH13533.1"/>
    <property type="molecule type" value="Genomic_DNA"/>
</dbReference>
<dbReference type="Pfam" id="PF00582">
    <property type="entry name" value="Usp"/>
    <property type="match status" value="1"/>
</dbReference>